<evidence type="ECO:0000313" key="1">
    <source>
        <dbReference type="EMBL" id="KAG2920747.1"/>
    </source>
</evidence>
<protein>
    <submittedName>
        <fullName evidence="1">Uncharacterized protein</fullName>
    </submittedName>
</protein>
<sequence>MVVLRFSASKVALVTGLHDFGDVAEELLDCVYQD</sequence>
<organism evidence="1 2">
    <name type="scientific">Phytophthora cactorum</name>
    <dbReference type="NCBI Taxonomy" id="29920"/>
    <lineage>
        <taxon>Eukaryota</taxon>
        <taxon>Sar</taxon>
        <taxon>Stramenopiles</taxon>
        <taxon>Oomycota</taxon>
        <taxon>Peronosporomycetes</taxon>
        <taxon>Peronosporales</taxon>
        <taxon>Peronosporaceae</taxon>
        <taxon>Phytophthora</taxon>
    </lineage>
</organism>
<proteinExistence type="predicted"/>
<dbReference type="Proteomes" id="UP000774804">
    <property type="component" value="Unassembled WGS sequence"/>
</dbReference>
<dbReference type="EMBL" id="RCMI01000274">
    <property type="protein sequence ID" value="KAG2920747.1"/>
    <property type="molecule type" value="Genomic_DNA"/>
</dbReference>
<name>A0A8T1CGC5_9STRA</name>
<dbReference type="AlphaFoldDB" id="A0A8T1CGC5"/>
<gene>
    <name evidence="1" type="ORF">PC115_g9722</name>
</gene>
<accession>A0A8T1CGC5</accession>
<reference evidence="1" key="1">
    <citation type="submission" date="2018-10" db="EMBL/GenBank/DDBJ databases">
        <title>Effector identification in a new, highly contiguous assembly of the strawberry crown rot pathogen Phytophthora cactorum.</title>
        <authorList>
            <person name="Armitage A.D."/>
            <person name="Nellist C.F."/>
            <person name="Bates H."/>
            <person name="Vickerstaff R.J."/>
            <person name="Harrison R.J."/>
        </authorList>
    </citation>
    <scope>NUCLEOTIDE SEQUENCE</scope>
    <source>
        <strain evidence="1">4032</strain>
    </source>
</reference>
<evidence type="ECO:0000313" key="2">
    <source>
        <dbReference type="Proteomes" id="UP000774804"/>
    </source>
</evidence>
<comment type="caution">
    <text evidence="1">The sequence shown here is derived from an EMBL/GenBank/DDBJ whole genome shotgun (WGS) entry which is preliminary data.</text>
</comment>